<gene>
    <name evidence="1" type="ORF">BV22DRAFT_1027852</name>
</gene>
<evidence type="ECO:0000313" key="1">
    <source>
        <dbReference type="EMBL" id="KAH7931089.1"/>
    </source>
</evidence>
<organism evidence="1 2">
    <name type="scientific">Leucogyrophana mollusca</name>
    <dbReference type="NCBI Taxonomy" id="85980"/>
    <lineage>
        <taxon>Eukaryota</taxon>
        <taxon>Fungi</taxon>
        <taxon>Dikarya</taxon>
        <taxon>Basidiomycota</taxon>
        <taxon>Agaricomycotina</taxon>
        <taxon>Agaricomycetes</taxon>
        <taxon>Agaricomycetidae</taxon>
        <taxon>Boletales</taxon>
        <taxon>Boletales incertae sedis</taxon>
        <taxon>Leucogyrophana</taxon>
    </lineage>
</organism>
<protein>
    <submittedName>
        <fullName evidence="1">Uncharacterized protein</fullName>
    </submittedName>
</protein>
<proteinExistence type="predicted"/>
<sequence>MSYPLHWLSTTFSSRTRTAELLQPEVENNVLSLHDFDLATTFLPGMHRHWPAMYSSGAAGAAFGFGYFYSRPRWASRKLTLVTGAATIAGMVYGQVRQVLAHRQFTQALENPKGFIQALSNVDRRLGGDGNLGFTLERIRAEDSGQKSEPSRIEPGFEMVREDNWDRVPSSSNSIPASGQPSQPAELKSRWEEIRAANTRNAGRQSSWDTIRQQHERSRLPGSTSQDSSVAETQDDRALEQAKFDAMLEAERRQGLSPEGRDMVR</sequence>
<keyword evidence="2" id="KW-1185">Reference proteome</keyword>
<comment type="caution">
    <text evidence="1">The sequence shown here is derived from an EMBL/GenBank/DDBJ whole genome shotgun (WGS) entry which is preliminary data.</text>
</comment>
<evidence type="ECO:0000313" key="2">
    <source>
        <dbReference type="Proteomes" id="UP000790709"/>
    </source>
</evidence>
<reference evidence="1" key="1">
    <citation type="journal article" date="2021" name="New Phytol.">
        <title>Evolutionary innovations through gain and loss of genes in the ectomycorrhizal Boletales.</title>
        <authorList>
            <person name="Wu G."/>
            <person name="Miyauchi S."/>
            <person name="Morin E."/>
            <person name="Kuo A."/>
            <person name="Drula E."/>
            <person name="Varga T."/>
            <person name="Kohler A."/>
            <person name="Feng B."/>
            <person name="Cao Y."/>
            <person name="Lipzen A."/>
            <person name="Daum C."/>
            <person name="Hundley H."/>
            <person name="Pangilinan J."/>
            <person name="Johnson J."/>
            <person name="Barry K."/>
            <person name="LaButti K."/>
            <person name="Ng V."/>
            <person name="Ahrendt S."/>
            <person name="Min B."/>
            <person name="Choi I.G."/>
            <person name="Park H."/>
            <person name="Plett J.M."/>
            <person name="Magnuson J."/>
            <person name="Spatafora J.W."/>
            <person name="Nagy L.G."/>
            <person name="Henrissat B."/>
            <person name="Grigoriev I.V."/>
            <person name="Yang Z.L."/>
            <person name="Xu J."/>
            <person name="Martin F.M."/>
        </authorList>
    </citation>
    <scope>NUCLEOTIDE SEQUENCE</scope>
    <source>
        <strain evidence="1">KUC20120723A-06</strain>
    </source>
</reference>
<dbReference type="EMBL" id="MU266328">
    <property type="protein sequence ID" value="KAH7931089.1"/>
    <property type="molecule type" value="Genomic_DNA"/>
</dbReference>
<accession>A0ACB8BZZ0</accession>
<dbReference type="Proteomes" id="UP000790709">
    <property type="component" value="Unassembled WGS sequence"/>
</dbReference>
<name>A0ACB8BZZ0_9AGAM</name>